<dbReference type="Gene3D" id="3.30.70.270">
    <property type="match status" value="1"/>
</dbReference>
<feature type="transmembrane region" description="Helical" evidence="1">
    <location>
        <begin position="205"/>
        <end position="226"/>
    </location>
</feature>
<evidence type="ECO:0000256" key="1">
    <source>
        <dbReference type="SAM" id="Phobius"/>
    </source>
</evidence>
<keyword evidence="1" id="KW-0472">Membrane</keyword>
<sequence>MDSDSGLLNNYNHAQILMKSITKSITGRSTLTGFKAVLLFCIAVVVILLIQIDSWSRAGFERIKNNTQQARLIFTLQGIVQQRELIMQRVLNLEVVAERRLQSRRFLSFEPAYLNARQQLSQTYRDKALDDYLNQLDTLAASAQLYYDDLHQQLMTGQAAKAELNTLFLQSCKAVDQVLVLLGKMADVQYRSYKRVVSDYEQSRLSALLGVGGVFVLISLVVLIAIRASNKQFRYVSRLSIIDEVSGIYNRRYFDMVLEEEWKRSMREYTPLSLLMLDIDFFKAYNDTYGHQVGDVCLYSVGKILSAQLQRASDFTARYGGEEFAIVLPNTSLEHARMLAERIRRAVEEARIKSGDDRVSPWLTVSVGVATAMAEFGQLSSGLVRAADNCLYESKRSGRNKVCDRRVKGLE</sequence>
<dbReference type="Pfam" id="PF00990">
    <property type="entry name" value="GGDEF"/>
    <property type="match status" value="1"/>
</dbReference>
<gene>
    <name evidence="3" type="ORF">MNBD_GAMMA11-3328</name>
</gene>
<dbReference type="GO" id="GO:0052621">
    <property type="term" value="F:diguanylate cyclase activity"/>
    <property type="evidence" value="ECO:0007669"/>
    <property type="project" value="TreeGrafter"/>
</dbReference>
<dbReference type="GO" id="GO:0005886">
    <property type="term" value="C:plasma membrane"/>
    <property type="evidence" value="ECO:0007669"/>
    <property type="project" value="TreeGrafter"/>
</dbReference>
<name>A0A3B0XNT4_9ZZZZ</name>
<feature type="domain" description="GGDEF" evidence="2">
    <location>
        <begin position="270"/>
        <end position="407"/>
    </location>
</feature>
<dbReference type="FunFam" id="3.30.70.270:FF:000001">
    <property type="entry name" value="Diguanylate cyclase domain protein"/>
    <property type="match status" value="1"/>
</dbReference>
<dbReference type="EMBL" id="UOFG01000273">
    <property type="protein sequence ID" value="VAW66390.1"/>
    <property type="molecule type" value="Genomic_DNA"/>
</dbReference>
<dbReference type="AlphaFoldDB" id="A0A3B0XNT4"/>
<dbReference type="PANTHER" id="PTHR45138">
    <property type="entry name" value="REGULATORY COMPONENTS OF SENSORY TRANSDUCTION SYSTEM"/>
    <property type="match status" value="1"/>
</dbReference>
<dbReference type="InterPro" id="IPR000160">
    <property type="entry name" value="GGDEF_dom"/>
</dbReference>
<evidence type="ECO:0000259" key="2">
    <source>
        <dbReference type="PROSITE" id="PS50887"/>
    </source>
</evidence>
<dbReference type="PROSITE" id="PS50887">
    <property type="entry name" value="GGDEF"/>
    <property type="match status" value="1"/>
</dbReference>
<dbReference type="SMART" id="SM00267">
    <property type="entry name" value="GGDEF"/>
    <property type="match status" value="1"/>
</dbReference>
<keyword evidence="1" id="KW-1133">Transmembrane helix</keyword>
<organism evidence="3">
    <name type="scientific">hydrothermal vent metagenome</name>
    <dbReference type="NCBI Taxonomy" id="652676"/>
    <lineage>
        <taxon>unclassified sequences</taxon>
        <taxon>metagenomes</taxon>
        <taxon>ecological metagenomes</taxon>
    </lineage>
</organism>
<dbReference type="GO" id="GO:1902201">
    <property type="term" value="P:negative regulation of bacterial-type flagellum-dependent cell motility"/>
    <property type="evidence" value="ECO:0007669"/>
    <property type="project" value="TreeGrafter"/>
</dbReference>
<dbReference type="InterPro" id="IPR050469">
    <property type="entry name" value="Diguanylate_Cyclase"/>
</dbReference>
<dbReference type="InterPro" id="IPR043128">
    <property type="entry name" value="Rev_trsase/Diguanyl_cyclase"/>
</dbReference>
<dbReference type="PANTHER" id="PTHR45138:SF9">
    <property type="entry name" value="DIGUANYLATE CYCLASE DGCM-RELATED"/>
    <property type="match status" value="1"/>
</dbReference>
<dbReference type="GO" id="GO:0043709">
    <property type="term" value="P:cell adhesion involved in single-species biofilm formation"/>
    <property type="evidence" value="ECO:0007669"/>
    <property type="project" value="TreeGrafter"/>
</dbReference>
<evidence type="ECO:0000313" key="3">
    <source>
        <dbReference type="EMBL" id="VAW66390.1"/>
    </source>
</evidence>
<dbReference type="NCBIfam" id="TIGR00254">
    <property type="entry name" value="GGDEF"/>
    <property type="match status" value="1"/>
</dbReference>
<proteinExistence type="predicted"/>
<reference evidence="3" key="1">
    <citation type="submission" date="2018-06" db="EMBL/GenBank/DDBJ databases">
        <authorList>
            <person name="Zhirakovskaya E."/>
        </authorList>
    </citation>
    <scope>NUCLEOTIDE SEQUENCE</scope>
</reference>
<dbReference type="InterPro" id="IPR029787">
    <property type="entry name" value="Nucleotide_cyclase"/>
</dbReference>
<protein>
    <submittedName>
        <fullName evidence="3">Diguanylate cyclase/phosphodiesterase (GGDEF &amp; EAL domains) with PAS/PAC sensor(S)</fullName>
    </submittedName>
</protein>
<feature type="transmembrane region" description="Helical" evidence="1">
    <location>
        <begin position="33"/>
        <end position="52"/>
    </location>
</feature>
<dbReference type="SUPFAM" id="SSF55073">
    <property type="entry name" value="Nucleotide cyclase"/>
    <property type="match status" value="1"/>
</dbReference>
<dbReference type="CDD" id="cd01949">
    <property type="entry name" value="GGDEF"/>
    <property type="match status" value="1"/>
</dbReference>
<keyword evidence="1" id="KW-0812">Transmembrane</keyword>
<accession>A0A3B0XNT4</accession>